<comment type="function">
    <text evidence="9 10">This protein specifically catalyzes the removal of signal peptides from prolipoproteins.</text>
</comment>
<sequence>MPSTLTEKTSTSTLSRTQARKFFLFGAVGLLILALDQATKAWVLHAMPLYSQKKIIPGFFNLVHVRNTGVAFSIFAGTENPWRVPVLAALTVVALAVIFFLYRESRPEERVKRVALSLIAGGALGNLVDRVRFGNVVDFLDFYIGPYHWPAFNVADMAVTVGAALLGVSLLRGEKPPWSHP</sequence>
<dbReference type="PROSITE" id="PS00855">
    <property type="entry name" value="SPASE_II"/>
    <property type="match status" value="1"/>
</dbReference>
<feature type="transmembrane region" description="Helical" evidence="9">
    <location>
        <begin position="151"/>
        <end position="171"/>
    </location>
</feature>
<gene>
    <name evidence="9" type="primary">lspA</name>
    <name evidence="12" type="ORF">EDC27_1141</name>
</gene>
<organism evidence="12 13">
    <name type="scientific">Desulfosoma caldarium</name>
    <dbReference type="NCBI Taxonomy" id="610254"/>
    <lineage>
        <taxon>Bacteria</taxon>
        <taxon>Pseudomonadati</taxon>
        <taxon>Thermodesulfobacteriota</taxon>
        <taxon>Syntrophobacteria</taxon>
        <taxon>Syntrophobacterales</taxon>
        <taxon>Syntrophobacteraceae</taxon>
        <taxon>Desulfosoma</taxon>
    </lineage>
</organism>
<comment type="catalytic activity">
    <reaction evidence="9 10">
        <text>Release of signal peptides from bacterial membrane prolipoproteins. Hydrolyzes -Xaa-Yaa-Zaa-|-(S,diacylglyceryl)Cys-, in which Xaa is hydrophobic (preferably Leu), and Yaa (Ala or Ser) and Zaa (Gly or Ala) have small, neutral side chains.</text>
        <dbReference type="EC" id="3.4.23.36"/>
    </reaction>
</comment>
<dbReference type="EC" id="3.4.23.36" evidence="9"/>
<dbReference type="PRINTS" id="PR00781">
    <property type="entry name" value="LIPOSIGPTASE"/>
</dbReference>
<dbReference type="PANTHER" id="PTHR33695:SF1">
    <property type="entry name" value="LIPOPROTEIN SIGNAL PEPTIDASE"/>
    <property type="match status" value="1"/>
</dbReference>
<dbReference type="RefSeq" id="WP_123289631.1">
    <property type="nucleotide sequence ID" value="NZ_RJVA01000010.1"/>
</dbReference>
<feature type="active site" evidence="9">
    <location>
        <position position="138"/>
    </location>
</feature>
<keyword evidence="6 9" id="KW-0378">Hydrolase</keyword>
<dbReference type="GO" id="GO:0004190">
    <property type="term" value="F:aspartic-type endopeptidase activity"/>
    <property type="evidence" value="ECO:0007669"/>
    <property type="project" value="UniProtKB-UniRule"/>
</dbReference>
<evidence type="ECO:0000256" key="4">
    <source>
        <dbReference type="ARBA" id="ARBA00022692"/>
    </source>
</evidence>
<evidence type="ECO:0000313" key="13">
    <source>
        <dbReference type="Proteomes" id="UP000276223"/>
    </source>
</evidence>
<keyword evidence="8 9" id="KW-0472">Membrane</keyword>
<evidence type="ECO:0000256" key="11">
    <source>
        <dbReference type="RuleBase" id="RU004181"/>
    </source>
</evidence>
<reference evidence="12 13" key="1">
    <citation type="submission" date="2018-11" db="EMBL/GenBank/DDBJ databases">
        <title>Genomic Encyclopedia of Type Strains, Phase IV (KMG-IV): sequencing the most valuable type-strain genomes for metagenomic binning, comparative biology and taxonomic classification.</title>
        <authorList>
            <person name="Goeker M."/>
        </authorList>
    </citation>
    <scope>NUCLEOTIDE SEQUENCE [LARGE SCALE GENOMIC DNA]</scope>
    <source>
        <strain evidence="12 13">DSM 22027</strain>
    </source>
</reference>
<dbReference type="InterPro" id="IPR001872">
    <property type="entry name" value="Peptidase_A8"/>
</dbReference>
<dbReference type="AlphaFoldDB" id="A0A3N1VGE8"/>
<dbReference type="HAMAP" id="MF_00161">
    <property type="entry name" value="LspA"/>
    <property type="match status" value="1"/>
</dbReference>
<keyword evidence="2 9" id="KW-1003">Cell membrane</keyword>
<evidence type="ECO:0000256" key="1">
    <source>
        <dbReference type="ARBA" id="ARBA00006139"/>
    </source>
</evidence>
<feature type="transmembrane region" description="Helical" evidence="9">
    <location>
        <begin position="22"/>
        <end position="43"/>
    </location>
</feature>
<evidence type="ECO:0000256" key="8">
    <source>
        <dbReference type="ARBA" id="ARBA00023136"/>
    </source>
</evidence>
<dbReference type="Proteomes" id="UP000276223">
    <property type="component" value="Unassembled WGS sequence"/>
</dbReference>
<evidence type="ECO:0000313" key="12">
    <source>
        <dbReference type="EMBL" id="ROR01945.1"/>
    </source>
</evidence>
<dbReference type="PANTHER" id="PTHR33695">
    <property type="entry name" value="LIPOPROTEIN SIGNAL PEPTIDASE"/>
    <property type="match status" value="1"/>
</dbReference>
<dbReference type="NCBIfam" id="TIGR00077">
    <property type="entry name" value="lspA"/>
    <property type="match status" value="1"/>
</dbReference>
<name>A0A3N1VGE8_9BACT</name>
<keyword evidence="5 9" id="KW-0064">Aspartyl protease</keyword>
<dbReference type="Pfam" id="PF01252">
    <property type="entry name" value="Peptidase_A8"/>
    <property type="match status" value="1"/>
</dbReference>
<keyword evidence="4 9" id="KW-0812">Transmembrane</keyword>
<proteinExistence type="inferred from homology"/>
<dbReference type="GO" id="GO:0005886">
    <property type="term" value="C:plasma membrane"/>
    <property type="evidence" value="ECO:0007669"/>
    <property type="project" value="UniProtKB-SubCell"/>
</dbReference>
<dbReference type="UniPathway" id="UPA00665"/>
<evidence type="ECO:0000256" key="5">
    <source>
        <dbReference type="ARBA" id="ARBA00022750"/>
    </source>
</evidence>
<keyword evidence="13" id="KW-1185">Reference proteome</keyword>
<evidence type="ECO:0000256" key="10">
    <source>
        <dbReference type="RuleBase" id="RU000594"/>
    </source>
</evidence>
<evidence type="ECO:0000256" key="3">
    <source>
        <dbReference type="ARBA" id="ARBA00022670"/>
    </source>
</evidence>
<comment type="caution">
    <text evidence="12">The sequence shown here is derived from an EMBL/GenBank/DDBJ whole genome shotgun (WGS) entry which is preliminary data.</text>
</comment>
<comment type="pathway">
    <text evidence="9">Protein modification; lipoprotein biosynthesis (signal peptide cleavage).</text>
</comment>
<evidence type="ECO:0000256" key="9">
    <source>
        <dbReference type="HAMAP-Rule" id="MF_00161"/>
    </source>
</evidence>
<comment type="similarity">
    <text evidence="1 9 11">Belongs to the peptidase A8 family.</text>
</comment>
<feature type="transmembrane region" description="Helical" evidence="9">
    <location>
        <begin position="114"/>
        <end position="131"/>
    </location>
</feature>
<dbReference type="GO" id="GO:0006508">
    <property type="term" value="P:proteolysis"/>
    <property type="evidence" value="ECO:0007669"/>
    <property type="project" value="UniProtKB-KW"/>
</dbReference>
<evidence type="ECO:0000256" key="7">
    <source>
        <dbReference type="ARBA" id="ARBA00022989"/>
    </source>
</evidence>
<feature type="transmembrane region" description="Helical" evidence="9">
    <location>
        <begin position="82"/>
        <end position="102"/>
    </location>
</feature>
<dbReference type="EMBL" id="RJVA01000010">
    <property type="protein sequence ID" value="ROR01945.1"/>
    <property type="molecule type" value="Genomic_DNA"/>
</dbReference>
<evidence type="ECO:0000256" key="2">
    <source>
        <dbReference type="ARBA" id="ARBA00022475"/>
    </source>
</evidence>
<keyword evidence="7 9" id="KW-1133">Transmembrane helix</keyword>
<feature type="active site" evidence="9">
    <location>
        <position position="156"/>
    </location>
</feature>
<protein>
    <recommendedName>
        <fullName evidence="9">Lipoprotein signal peptidase</fullName>
        <ecNumber evidence="9">3.4.23.36</ecNumber>
    </recommendedName>
    <alternativeName>
        <fullName evidence="9">Prolipoprotein signal peptidase</fullName>
    </alternativeName>
    <alternativeName>
        <fullName evidence="9">Signal peptidase II</fullName>
        <shortName evidence="9">SPase II</shortName>
    </alternativeName>
</protein>
<evidence type="ECO:0000256" key="6">
    <source>
        <dbReference type="ARBA" id="ARBA00022801"/>
    </source>
</evidence>
<accession>A0A3N1VGE8</accession>
<comment type="subcellular location">
    <subcellularLocation>
        <location evidence="9">Cell membrane</location>
        <topology evidence="9">Multi-pass membrane protein</topology>
    </subcellularLocation>
</comment>
<dbReference type="OrthoDB" id="9810259at2"/>
<keyword evidence="3 9" id="KW-0645">Protease</keyword>